<dbReference type="EMBL" id="WNXC01000001">
    <property type="protein sequence ID" value="MBB2148829.1"/>
    <property type="molecule type" value="Genomic_DNA"/>
</dbReference>
<accession>A0ABR6EVJ3</accession>
<sequence length="283" mass="32329">MNKIQLNGYVQSVSVTGEIVSSPSLACQELIEAFKSPKICFLAPSRIGKHLKDALSKAYYHLGYKAPETVEFLKLQIYLTEFLGSEKLYQSVSIDEVSVAIKRGSDRQFKEEFFGIAPATVTSWIRAYMASENRKDAKLIQLQLEENDVQPKAEPTPQEQWDSFVMRLKVLYSNFQSGIVIQPIEAAFCFKILWRSKLIRFDEGTRDKLKTKALEQIAKERDPVNATTLDERRKMSIAYDELIEKATDDPQVISRAMALGLIEWFEGLKKQVKTIDQAVNEEF</sequence>
<keyword evidence="2" id="KW-1185">Reference proteome</keyword>
<protein>
    <submittedName>
        <fullName evidence="1">Uncharacterized protein</fullName>
    </submittedName>
</protein>
<reference evidence="1 2" key="1">
    <citation type="submission" date="2019-11" db="EMBL/GenBank/DDBJ databases">
        <title>Description of Pedobacter sp. LMG 31462T.</title>
        <authorList>
            <person name="Carlier A."/>
            <person name="Qi S."/>
            <person name="Vandamme P."/>
        </authorList>
    </citation>
    <scope>NUCLEOTIDE SEQUENCE [LARGE SCALE GENOMIC DNA]</scope>
    <source>
        <strain evidence="1 2">LMG 31462</strain>
    </source>
</reference>
<organism evidence="1 2">
    <name type="scientific">Pedobacter gandavensis</name>
    <dbReference type="NCBI Taxonomy" id="2679963"/>
    <lineage>
        <taxon>Bacteria</taxon>
        <taxon>Pseudomonadati</taxon>
        <taxon>Bacteroidota</taxon>
        <taxon>Sphingobacteriia</taxon>
        <taxon>Sphingobacteriales</taxon>
        <taxon>Sphingobacteriaceae</taxon>
        <taxon>Pedobacter</taxon>
    </lineage>
</organism>
<evidence type="ECO:0000313" key="2">
    <source>
        <dbReference type="Proteomes" id="UP000636110"/>
    </source>
</evidence>
<proteinExistence type="predicted"/>
<gene>
    <name evidence="1" type="ORF">GM920_07885</name>
</gene>
<dbReference type="Proteomes" id="UP000636110">
    <property type="component" value="Unassembled WGS sequence"/>
</dbReference>
<evidence type="ECO:0000313" key="1">
    <source>
        <dbReference type="EMBL" id="MBB2148829.1"/>
    </source>
</evidence>
<comment type="caution">
    <text evidence="1">The sequence shown here is derived from an EMBL/GenBank/DDBJ whole genome shotgun (WGS) entry which is preliminary data.</text>
</comment>
<dbReference type="RefSeq" id="WP_182955206.1">
    <property type="nucleotide sequence ID" value="NZ_WNXC01000001.1"/>
</dbReference>
<name>A0ABR6EVJ3_9SPHI</name>